<gene>
    <name evidence="1" type="ORF">DW888_07150</name>
</gene>
<proteinExistence type="predicted"/>
<dbReference type="EMBL" id="QSGO01000004">
    <property type="protein sequence ID" value="RHB36407.1"/>
    <property type="molecule type" value="Genomic_DNA"/>
</dbReference>
<dbReference type="Proteomes" id="UP000284379">
    <property type="component" value="Unassembled WGS sequence"/>
</dbReference>
<evidence type="ECO:0000313" key="2">
    <source>
        <dbReference type="Proteomes" id="UP000284379"/>
    </source>
</evidence>
<comment type="caution">
    <text evidence="1">The sequence shown here is derived from an EMBL/GenBank/DDBJ whole genome shotgun (WGS) entry which is preliminary data.</text>
</comment>
<dbReference type="RefSeq" id="WP_025866701.1">
    <property type="nucleotide sequence ID" value="NZ_CABJFV010000004.1"/>
</dbReference>
<dbReference type="PROSITE" id="PS51257">
    <property type="entry name" value="PROKAR_LIPOPROTEIN"/>
    <property type="match status" value="1"/>
</dbReference>
<accession>A0A413VS15</accession>
<reference evidence="1 2" key="1">
    <citation type="submission" date="2018-08" db="EMBL/GenBank/DDBJ databases">
        <title>A genome reference for cultivated species of the human gut microbiota.</title>
        <authorList>
            <person name="Zou Y."/>
            <person name="Xue W."/>
            <person name="Luo G."/>
        </authorList>
    </citation>
    <scope>NUCLEOTIDE SEQUENCE [LARGE SCALE GENOMIC DNA]</scope>
    <source>
        <strain evidence="1 2">AM40-30BH</strain>
    </source>
</reference>
<sequence>MKCTLLLAGLLYFVSSCSQDEKVNTDPPQPKSEISEMSDEELEAYAESIGAITMDSLMSWIKAYEAEHPIKEEVEHRNRLSELPQTRAQESEIIYVYGYSSKSDEPIPPKNRKTIIRNSPTGMADGVYFCNLYNVAKMVYLPEGALGVGLPSPNCGLDPNAIGGGSRGFSFSQTGNKFYMRTIGYVIEYDITGINWGRWDPPLNSLEYRYKYFY</sequence>
<dbReference type="AlphaFoldDB" id="A0A413VS15"/>
<evidence type="ECO:0000313" key="1">
    <source>
        <dbReference type="EMBL" id="RHB36407.1"/>
    </source>
</evidence>
<protein>
    <submittedName>
        <fullName evidence="1">Uncharacterized protein</fullName>
    </submittedName>
</protein>
<dbReference type="GeneID" id="69504453"/>
<name>A0A413VS15_9BACE</name>
<organism evidence="1 2">
    <name type="scientific">Bacteroides nordii</name>
    <dbReference type="NCBI Taxonomy" id="291645"/>
    <lineage>
        <taxon>Bacteria</taxon>
        <taxon>Pseudomonadati</taxon>
        <taxon>Bacteroidota</taxon>
        <taxon>Bacteroidia</taxon>
        <taxon>Bacteroidales</taxon>
        <taxon>Bacteroidaceae</taxon>
        <taxon>Bacteroides</taxon>
    </lineage>
</organism>